<dbReference type="AlphaFoldDB" id="A0A140KZK9"/>
<reference evidence="3 4" key="1">
    <citation type="submission" date="2015-12" db="EMBL/GenBank/DDBJ databases">
        <title>Draft genome sequence of the thermoanaerobe Thermotalea metallivorans, an isolate from the runoff channel of the Great Artesian Basin, Australia.</title>
        <authorList>
            <person name="Patel B.K."/>
        </authorList>
    </citation>
    <scope>NUCLEOTIDE SEQUENCE [LARGE SCALE GENOMIC DNA]</scope>
    <source>
        <strain evidence="3 4">B2-1</strain>
    </source>
</reference>
<dbReference type="Pfam" id="PF01266">
    <property type="entry name" value="DAO"/>
    <property type="match status" value="1"/>
</dbReference>
<dbReference type="GO" id="GO:0008115">
    <property type="term" value="F:sarcosine oxidase activity"/>
    <property type="evidence" value="ECO:0007669"/>
    <property type="project" value="UniProtKB-EC"/>
</dbReference>
<dbReference type="PANTHER" id="PTHR13847:SF287">
    <property type="entry name" value="FAD-DEPENDENT OXIDOREDUCTASE DOMAIN-CONTAINING PROTEIN 1"/>
    <property type="match status" value="1"/>
</dbReference>
<dbReference type="SUPFAM" id="SSF54373">
    <property type="entry name" value="FAD-linked reductases, C-terminal domain"/>
    <property type="match status" value="1"/>
</dbReference>
<dbReference type="EC" id="1.5.3.1" evidence="3"/>
<dbReference type="RefSeq" id="WP_068558013.1">
    <property type="nucleotide sequence ID" value="NZ_LOEE01000079.1"/>
</dbReference>
<keyword evidence="1 3" id="KW-0560">Oxidoreductase</keyword>
<dbReference type="STRING" id="520762.AN619_29320"/>
<dbReference type="EMBL" id="LOEE01000079">
    <property type="protein sequence ID" value="KXG73734.1"/>
    <property type="molecule type" value="Genomic_DNA"/>
</dbReference>
<dbReference type="Gene3D" id="3.30.9.10">
    <property type="entry name" value="D-Amino Acid Oxidase, subunit A, domain 2"/>
    <property type="match status" value="1"/>
</dbReference>
<dbReference type="PATRIC" id="fig|520762.4.peg.3239"/>
<comment type="caution">
    <text evidence="3">The sequence shown here is derived from an EMBL/GenBank/DDBJ whole genome shotgun (WGS) entry which is preliminary data.</text>
</comment>
<dbReference type="SUPFAM" id="SSF51905">
    <property type="entry name" value="FAD/NAD(P)-binding domain"/>
    <property type="match status" value="1"/>
</dbReference>
<dbReference type="GO" id="GO:0005737">
    <property type="term" value="C:cytoplasm"/>
    <property type="evidence" value="ECO:0007669"/>
    <property type="project" value="TreeGrafter"/>
</dbReference>
<gene>
    <name evidence="3" type="primary">soxB</name>
    <name evidence="3" type="ORF">AN619_29320</name>
</gene>
<accession>A0A140KZK9</accession>
<dbReference type="PROSITE" id="PS51257">
    <property type="entry name" value="PROKAR_LIPOPROTEIN"/>
    <property type="match status" value="1"/>
</dbReference>
<name>A0A140KZK9_9FIRM</name>
<sequence>MIKTADVVIIGGGISGCAIAYNLLKKGVKDVAIIERSYLTSGATGRCGAGIRQQWGTEMNCRISKLSCEFFENAKEELGYEGDLEFKQGGYLILSSTEKEHEQFKKNVALQNRLGIQSKLLTLEEAKEIVPFLNTEGLVSATFHQKDGHLNPFHTTQAFANAARRLGAHIYTFTEVTDIIVEKGKIKGVKTTKGDISTNVVVNAAGGYSQLIGKMAGLDLPVYSERHQILVTEPVEPILGPMVMSFSLNLYCQQVPHGGIVMGRGDEGEPRDLRITSGWHFVEEMAKTITQILPPLKNVRLLRQWAGLYNMTPDRQPIYGPVDEVEGFYLAIGYSGHGFMFGPATGLLMAECILGEETTLPIDMLHLNRFKKGELIFEPSVV</sequence>
<evidence type="ECO:0000313" key="4">
    <source>
        <dbReference type="Proteomes" id="UP000070456"/>
    </source>
</evidence>
<evidence type="ECO:0000313" key="3">
    <source>
        <dbReference type="EMBL" id="KXG73734.1"/>
    </source>
</evidence>
<proteinExistence type="predicted"/>
<feature type="domain" description="FAD dependent oxidoreductase" evidence="2">
    <location>
        <begin position="6"/>
        <end position="351"/>
    </location>
</feature>
<dbReference type="OrthoDB" id="9794226at2"/>
<dbReference type="InterPro" id="IPR006076">
    <property type="entry name" value="FAD-dep_OxRdtase"/>
</dbReference>
<dbReference type="PANTHER" id="PTHR13847">
    <property type="entry name" value="SARCOSINE DEHYDROGENASE-RELATED"/>
    <property type="match status" value="1"/>
</dbReference>
<dbReference type="Gene3D" id="3.50.50.60">
    <property type="entry name" value="FAD/NAD(P)-binding domain"/>
    <property type="match status" value="1"/>
</dbReference>
<dbReference type="Proteomes" id="UP000070456">
    <property type="component" value="Unassembled WGS sequence"/>
</dbReference>
<organism evidence="3 4">
    <name type="scientific">Thermotalea metallivorans</name>
    <dbReference type="NCBI Taxonomy" id="520762"/>
    <lineage>
        <taxon>Bacteria</taxon>
        <taxon>Bacillati</taxon>
        <taxon>Bacillota</taxon>
        <taxon>Clostridia</taxon>
        <taxon>Peptostreptococcales</taxon>
        <taxon>Thermotaleaceae</taxon>
        <taxon>Thermotalea</taxon>
    </lineage>
</organism>
<protein>
    <submittedName>
        <fullName evidence="3">Sarcosine oxidase subunit beta</fullName>
        <ecNumber evidence="3">1.5.3.1</ecNumber>
    </submittedName>
</protein>
<keyword evidence="4" id="KW-1185">Reference proteome</keyword>
<evidence type="ECO:0000259" key="2">
    <source>
        <dbReference type="Pfam" id="PF01266"/>
    </source>
</evidence>
<evidence type="ECO:0000256" key="1">
    <source>
        <dbReference type="ARBA" id="ARBA00023002"/>
    </source>
</evidence>
<dbReference type="InterPro" id="IPR036188">
    <property type="entry name" value="FAD/NAD-bd_sf"/>
</dbReference>